<evidence type="ECO:0000313" key="1">
    <source>
        <dbReference type="EMBL" id="MBL7258509.1"/>
    </source>
</evidence>
<sequence>MAGPLDRALIAARYLMLTSPEQADRTLAVHNAKAGWEEAHGSLAGRWFGVRYPSGQTYYHWTDAEQTTGRTQTERPEEPVVTVFDSGEEPLSSWLWEQWELIEGGAWPDCAPAESERWFLTGPLAATAPAFEPDFLRSFSAVERPHEWSGCRPSPTMTDGLLLCHRQNLVPGNLTARLLGTFRLLGALGGGELDEVAKNLAAGFARSADKLLMLATNTADQRGRRDVVVAEWERAHEEFEAQLEAALGAPDPAAYADALFRARPAGTLALIWSHWLIRHPRHGDEMLRTRARGAERQIDEDLVRCLDAWWVRLNDVFYDGHATSGLISRVRSAWDGGGRREAVRTAERICRRERLLPLAEVDALVTSAQRTTPGK</sequence>
<reference evidence="1 2" key="1">
    <citation type="submission" date="2021-01" db="EMBL/GenBank/DDBJ databases">
        <title>Actinoplanes sp. nov. LDG1-01 isolated from lichen.</title>
        <authorList>
            <person name="Saeng-In P."/>
            <person name="Phongsopitanun W."/>
            <person name="Kanchanasin P."/>
            <person name="Yuki M."/>
            <person name="Kudo T."/>
            <person name="Ohkuma M."/>
            <person name="Tanasupawat S."/>
        </authorList>
    </citation>
    <scope>NUCLEOTIDE SEQUENCE [LARGE SCALE GENOMIC DNA]</scope>
    <source>
        <strain evidence="1 2">LDG1-01</strain>
    </source>
</reference>
<dbReference type="EMBL" id="JAENHO010000009">
    <property type="protein sequence ID" value="MBL7258509.1"/>
    <property type="molecule type" value="Genomic_DNA"/>
</dbReference>
<protein>
    <submittedName>
        <fullName evidence="1">Uncharacterized protein</fullName>
    </submittedName>
</protein>
<dbReference type="RefSeq" id="WP_202995183.1">
    <property type="nucleotide sequence ID" value="NZ_JAENHO010000009.1"/>
</dbReference>
<name>A0ABS1VVL6_9ACTN</name>
<organism evidence="1 2">
    <name type="scientific">Paractinoplanes lichenicola</name>
    <dbReference type="NCBI Taxonomy" id="2802976"/>
    <lineage>
        <taxon>Bacteria</taxon>
        <taxon>Bacillati</taxon>
        <taxon>Actinomycetota</taxon>
        <taxon>Actinomycetes</taxon>
        <taxon>Micromonosporales</taxon>
        <taxon>Micromonosporaceae</taxon>
        <taxon>Paractinoplanes</taxon>
    </lineage>
</organism>
<gene>
    <name evidence="1" type="ORF">JKJ07_29780</name>
</gene>
<dbReference type="Proteomes" id="UP000598996">
    <property type="component" value="Unassembled WGS sequence"/>
</dbReference>
<proteinExistence type="predicted"/>
<keyword evidence="2" id="KW-1185">Reference proteome</keyword>
<accession>A0ABS1VVL6</accession>
<evidence type="ECO:0000313" key="2">
    <source>
        <dbReference type="Proteomes" id="UP000598996"/>
    </source>
</evidence>
<comment type="caution">
    <text evidence="1">The sequence shown here is derived from an EMBL/GenBank/DDBJ whole genome shotgun (WGS) entry which is preliminary data.</text>
</comment>